<evidence type="ECO:0000256" key="5">
    <source>
        <dbReference type="ARBA" id="ARBA00012458"/>
    </source>
</evidence>
<evidence type="ECO:0000256" key="1">
    <source>
        <dbReference type="ARBA" id="ARBA00000012"/>
    </source>
</evidence>
<protein>
    <recommendedName>
        <fullName evidence="5 10">Dihydropteroate synthase</fullName>
        <shortName evidence="10">DHPS</shortName>
        <ecNumber evidence="5 10">2.5.1.15</ecNumber>
    </recommendedName>
    <alternativeName>
        <fullName evidence="10">Dihydropteroate pyrophosphorylase</fullName>
    </alternativeName>
</protein>
<evidence type="ECO:0000256" key="10">
    <source>
        <dbReference type="RuleBase" id="RU361205"/>
    </source>
</evidence>
<dbReference type="UniPathway" id="UPA00077">
    <property type="reaction ID" value="UER00156"/>
</dbReference>
<dbReference type="PROSITE" id="PS00792">
    <property type="entry name" value="DHPS_1"/>
    <property type="match status" value="1"/>
</dbReference>
<proteinExistence type="inferred from homology"/>
<dbReference type="GO" id="GO:0005829">
    <property type="term" value="C:cytosol"/>
    <property type="evidence" value="ECO:0007669"/>
    <property type="project" value="TreeGrafter"/>
</dbReference>
<evidence type="ECO:0000256" key="3">
    <source>
        <dbReference type="ARBA" id="ARBA00004763"/>
    </source>
</evidence>
<dbReference type="Gene3D" id="3.20.20.20">
    <property type="entry name" value="Dihydropteroate synthase-like"/>
    <property type="match status" value="1"/>
</dbReference>
<dbReference type="PANTHER" id="PTHR20941:SF1">
    <property type="entry name" value="FOLIC ACID SYNTHESIS PROTEIN FOL1"/>
    <property type="match status" value="1"/>
</dbReference>
<dbReference type="Proteomes" id="UP000287519">
    <property type="component" value="Unassembled WGS sequence"/>
</dbReference>
<dbReference type="InterPro" id="IPR011005">
    <property type="entry name" value="Dihydropteroate_synth-like_sf"/>
</dbReference>
<dbReference type="GO" id="GO:0046654">
    <property type="term" value="P:tetrahydrofolate biosynthetic process"/>
    <property type="evidence" value="ECO:0007669"/>
    <property type="project" value="UniProtKB-UniPathway"/>
</dbReference>
<dbReference type="EC" id="2.5.1.15" evidence="5 10"/>
<evidence type="ECO:0000256" key="8">
    <source>
        <dbReference type="ARBA" id="ARBA00022842"/>
    </source>
</evidence>
<feature type="domain" description="Pterin-binding" evidence="11">
    <location>
        <begin position="28"/>
        <end position="283"/>
    </location>
</feature>
<evidence type="ECO:0000313" key="12">
    <source>
        <dbReference type="EMBL" id="GCE43442.1"/>
    </source>
</evidence>
<evidence type="ECO:0000256" key="4">
    <source>
        <dbReference type="ARBA" id="ARBA00009503"/>
    </source>
</evidence>
<dbReference type="PANTHER" id="PTHR20941">
    <property type="entry name" value="FOLATE SYNTHESIS PROTEINS"/>
    <property type="match status" value="1"/>
</dbReference>
<dbReference type="InterPro" id="IPR045031">
    <property type="entry name" value="DHP_synth-like"/>
</dbReference>
<comment type="similarity">
    <text evidence="4 10">Belongs to the DHPS family.</text>
</comment>
<dbReference type="GO" id="GO:0046656">
    <property type="term" value="P:folic acid biosynthetic process"/>
    <property type="evidence" value="ECO:0007669"/>
    <property type="project" value="UniProtKB-KW"/>
</dbReference>
<reference evidence="12 13" key="1">
    <citation type="submission" date="2018-11" db="EMBL/GenBank/DDBJ databases">
        <title>Microbial catabolism of amino acid.</title>
        <authorList>
            <person name="Hibi M."/>
            <person name="Ogawa J."/>
        </authorList>
    </citation>
    <scope>NUCLEOTIDE SEQUENCE [LARGE SCALE GENOMIC DNA]</scope>
    <source>
        <strain evidence="12 13">C31-06</strain>
    </source>
</reference>
<keyword evidence="13" id="KW-1185">Reference proteome</keyword>
<dbReference type="GO" id="GO:0004156">
    <property type="term" value="F:dihydropteroate synthase activity"/>
    <property type="evidence" value="ECO:0007669"/>
    <property type="project" value="UniProtKB-EC"/>
</dbReference>
<evidence type="ECO:0000313" key="13">
    <source>
        <dbReference type="Proteomes" id="UP000287519"/>
    </source>
</evidence>
<comment type="pathway">
    <text evidence="3 10">Cofactor biosynthesis; tetrahydrofolate biosynthesis; 7,8-dihydrofolate from 2-amino-4-hydroxy-6-hydroxymethyl-7,8-dihydropteridine diphosphate and 4-aminobenzoate: step 1/2.</text>
</comment>
<keyword evidence="7 10" id="KW-0479">Metal-binding</keyword>
<dbReference type="PROSITE" id="PS00793">
    <property type="entry name" value="DHPS_2"/>
    <property type="match status" value="1"/>
</dbReference>
<keyword evidence="6 10" id="KW-0808">Transferase</keyword>
<comment type="caution">
    <text evidence="12">The sequence shown here is derived from an EMBL/GenBank/DDBJ whole genome shotgun (WGS) entry which is preliminary data.</text>
</comment>
<dbReference type="InterPro" id="IPR006390">
    <property type="entry name" value="DHP_synth_dom"/>
</dbReference>
<dbReference type="PROSITE" id="PS50972">
    <property type="entry name" value="PTERIN_BINDING"/>
    <property type="match status" value="1"/>
</dbReference>
<keyword evidence="8 10" id="KW-0460">Magnesium</keyword>
<evidence type="ECO:0000256" key="9">
    <source>
        <dbReference type="ARBA" id="ARBA00022909"/>
    </source>
</evidence>
<evidence type="ECO:0000256" key="6">
    <source>
        <dbReference type="ARBA" id="ARBA00022679"/>
    </source>
</evidence>
<comment type="catalytic activity">
    <reaction evidence="1">
        <text>(7,8-dihydropterin-6-yl)methyl diphosphate + 4-aminobenzoate = 7,8-dihydropteroate + diphosphate</text>
        <dbReference type="Rhea" id="RHEA:19949"/>
        <dbReference type="ChEBI" id="CHEBI:17836"/>
        <dbReference type="ChEBI" id="CHEBI:17839"/>
        <dbReference type="ChEBI" id="CHEBI:33019"/>
        <dbReference type="ChEBI" id="CHEBI:72950"/>
        <dbReference type="EC" id="2.5.1.15"/>
    </reaction>
</comment>
<organism evidence="12 13">
    <name type="scientific">Rhodococcus wratislaviensis</name>
    <name type="common">Tsukamurella wratislaviensis</name>
    <dbReference type="NCBI Taxonomy" id="44752"/>
    <lineage>
        <taxon>Bacteria</taxon>
        <taxon>Bacillati</taxon>
        <taxon>Actinomycetota</taxon>
        <taxon>Actinomycetes</taxon>
        <taxon>Mycobacteriales</taxon>
        <taxon>Nocardiaceae</taxon>
        <taxon>Rhodococcus</taxon>
    </lineage>
</organism>
<dbReference type="GO" id="GO:0046872">
    <property type="term" value="F:metal ion binding"/>
    <property type="evidence" value="ECO:0007669"/>
    <property type="project" value="UniProtKB-KW"/>
</dbReference>
<dbReference type="NCBIfam" id="TIGR01496">
    <property type="entry name" value="DHPS"/>
    <property type="match status" value="1"/>
</dbReference>
<gene>
    <name evidence="12" type="ORF">Rhow_007672</name>
</gene>
<dbReference type="CDD" id="cd00739">
    <property type="entry name" value="DHPS"/>
    <property type="match status" value="1"/>
</dbReference>
<comment type="cofactor">
    <cofactor evidence="2 10">
        <name>Mg(2+)</name>
        <dbReference type="ChEBI" id="CHEBI:18420"/>
    </cofactor>
</comment>
<evidence type="ECO:0000259" key="11">
    <source>
        <dbReference type="PROSITE" id="PS50972"/>
    </source>
</evidence>
<dbReference type="Pfam" id="PF00809">
    <property type="entry name" value="Pterin_bind"/>
    <property type="match status" value="1"/>
</dbReference>
<dbReference type="InterPro" id="IPR000489">
    <property type="entry name" value="Pterin-binding_dom"/>
</dbReference>
<dbReference type="EMBL" id="BHYM01000076">
    <property type="protein sequence ID" value="GCE43442.1"/>
    <property type="molecule type" value="Genomic_DNA"/>
</dbReference>
<sequence>MTSTLPALPAESKPFATISTCRPESAGTTVLGILNVTPDSFSDGGRFLAASSAVAHGLRLHHAGAHIVDVGGESTRPGALRVSGPVERSRVIPVIEELAARGVAVSVDTMRADTAAAATGAGATYINDVSGGRADPKMYAVAAESGVRLIITHWRDSPRHIARPVEDIVARVLSDLDTATTRALAAGVSRESIIVDPGLGFGKNSDDNWALLADLPQLCSLGYPVLIGASRKRFLGALLREGNHDRSTAERDTATAVISVLAARAGAWGVRVHDVTGTTDALRVAEKLT</sequence>
<name>A0A402CIN0_RHOWR</name>
<dbReference type="AlphaFoldDB" id="A0A402CIN0"/>
<evidence type="ECO:0000256" key="7">
    <source>
        <dbReference type="ARBA" id="ARBA00022723"/>
    </source>
</evidence>
<comment type="function">
    <text evidence="10">Catalyzes the condensation of para-aminobenzoate (pABA) with 6-hydroxymethyl-7,8-dihydropterin diphosphate (DHPt-PP) to form 7,8-dihydropteroate (H2Pte), the immediate precursor of folate derivatives.</text>
</comment>
<keyword evidence="9 10" id="KW-0289">Folate biosynthesis</keyword>
<evidence type="ECO:0000256" key="2">
    <source>
        <dbReference type="ARBA" id="ARBA00001946"/>
    </source>
</evidence>
<dbReference type="SUPFAM" id="SSF51717">
    <property type="entry name" value="Dihydropteroate synthetase-like"/>
    <property type="match status" value="1"/>
</dbReference>
<accession>A0A402CIN0</accession>